<evidence type="ECO:0000256" key="1">
    <source>
        <dbReference type="ARBA" id="ARBA00004141"/>
    </source>
</evidence>
<feature type="transmembrane region" description="Helical" evidence="7">
    <location>
        <begin position="49"/>
        <end position="70"/>
    </location>
</feature>
<reference evidence="9" key="1">
    <citation type="submission" date="2018-06" db="EMBL/GenBank/DDBJ databases">
        <authorList>
            <person name="Zhirakovskaya E."/>
        </authorList>
    </citation>
    <scope>NUCLEOTIDE SEQUENCE</scope>
</reference>
<feature type="transmembrane region" description="Helical" evidence="7">
    <location>
        <begin position="503"/>
        <end position="534"/>
    </location>
</feature>
<dbReference type="Gene3D" id="3.30.70.1450">
    <property type="entry name" value="Regulator of K+ conductance, C-terminal domain"/>
    <property type="match status" value="2"/>
</dbReference>
<dbReference type="SUPFAM" id="SSF116726">
    <property type="entry name" value="TrkA C-terminal domain-like"/>
    <property type="match status" value="2"/>
</dbReference>
<dbReference type="GO" id="GO:0008324">
    <property type="term" value="F:monoatomic cation transmembrane transporter activity"/>
    <property type="evidence" value="ECO:0007669"/>
    <property type="project" value="InterPro"/>
</dbReference>
<evidence type="ECO:0000256" key="2">
    <source>
        <dbReference type="ARBA" id="ARBA00022448"/>
    </source>
</evidence>
<keyword evidence="5 7" id="KW-1133">Transmembrane helix</keyword>
<feature type="transmembrane region" description="Helical" evidence="7">
    <location>
        <begin position="181"/>
        <end position="201"/>
    </location>
</feature>
<dbReference type="InterPro" id="IPR036721">
    <property type="entry name" value="RCK_C_sf"/>
</dbReference>
<dbReference type="Pfam" id="PF02080">
    <property type="entry name" value="TrkA_C"/>
    <property type="match status" value="1"/>
</dbReference>
<proteinExistence type="predicted"/>
<feature type="transmembrane region" description="Helical" evidence="7">
    <location>
        <begin position="584"/>
        <end position="604"/>
    </location>
</feature>
<evidence type="ECO:0000313" key="9">
    <source>
        <dbReference type="EMBL" id="VAX19111.1"/>
    </source>
</evidence>
<comment type="subcellular location">
    <subcellularLocation>
        <location evidence="1">Membrane</location>
        <topology evidence="1">Multi-pass membrane protein</topology>
    </subcellularLocation>
</comment>
<evidence type="ECO:0000259" key="8">
    <source>
        <dbReference type="PROSITE" id="PS51202"/>
    </source>
</evidence>
<feature type="transmembrane region" description="Helical" evidence="7">
    <location>
        <begin position="140"/>
        <end position="161"/>
    </location>
</feature>
<protein>
    <submittedName>
        <fullName evidence="9">Transporter, sodium/sulfate symporter family</fullName>
    </submittedName>
</protein>
<name>A0A3B1BX75_9ZZZZ</name>
<feature type="transmembrane region" description="Helical" evidence="7">
    <location>
        <begin position="432"/>
        <end position="455"/>
    </location>
</feature>
<dbReference type="PROSITE" id="PS51202">
    <property type="entry name" value="RCK_C"/>
    <property type="match status" value="1"/>
</dbReference>
<accession>A0A3B1BX75</accession>
<dbReference type="InterPro" id="IPR006037">
    <property type="entry name" value="RCK_C"/>
</dbReference>
<sequence length="606" mass="64186">MTPEIITVIIVLIGAVVLFVTEIVRVDVVAIIMMVILPLLGLVSPEEAFSGFSSNAVISIIAVIIIGAGLDQTGIMNKVADPITRFGAGSYSRLIASISGSVAIISGFMQNIGAAALFLPATMRVSKQLNIPLSRILMPMGYCAILGGTVTLVGSSPLILLNDLMANSNLEPFSLFSVTPIGLMLVVSGIAYFTIFGTLVLPVRKDSVGKEVGGALRILKKSGISGRSFELSVPPDFADSGKSLDEVDIRRSFLVTVVALAQSGVSQKIISPLRSHRIHAKDSLAVIGHENNVKKMADHFGFTIKPRLAVFREELSDNNAGLQEAVVAPMSEMVGSTLRKTQFRNKFHIGPVALYREGKIFMAGIADIPLAPGDTLMLHGTWKEFAKLKNSPDLLFPAPIDHEVFKIEKGAAALISFGVALLLVISKDIFSLPISLSMCLMTGALLMILSNVLTVDDAYKAVDWRTVFLLAGLIPLGIATEKSGAAAYIAQAVLSAIGDVSPIVLMTVIAILSTAFTLVISNVGATVLLVPLVINMAQGAGADPRMASLVVGLAVSNSFILPTHQVNALLMGPGGYRTKDYIKAGVGMTVIFIIVTIFGLWAFYGL</sequence>
<dbReference type="GO" id="GO:0006813">
    <property type="term" value="P:potassium ion transport"/>
    <property type="evidence" value="ECO:0007669"/>
    <property type="project" value="InterPro"/>
</dbReference>
<dbReference type="GO" id="GO:0005886">
    <property type="term" value="C:plasma membrane"/>
    <property type="evidence" value="ECO:0007669"/>
    <property type="project" value="TreeGrafter"/>
</dbReference>
<dbReference type="EMBL" id="UOGB01000134">
    <property type="protein sequence ID" value="VAX19111.1"/>
    <property type="molecule type" value="Genomic_DNA"/>
</dbReference>
<keyword evidence="4" id="KW-0677">Repeat</keyword>
<evidence type="ECO:0000256" key="4">
    <source>
        <dbReference type="ARBA" id="ARBA00022737"/>
    </source>
</evidence>
<evidence type="ECO:0000256" key="7">
    <source>
        <dbReference type="SAM" id="Phobius"/>
    </source>
</evidence>
<feature type="transmembrane region" description="Helical" evidence="7">
    <location>
        <begin position="90"/>
        <end position="119"/>
    </location>
</feature>
<keyword evidence="6 7" id="KW-0472">Membrane</keyword>
<feature type="transmembrane region" description="Helical" evidence="7">
    <location>
        <begin position="546"/>
        <end position="564"/>
    </location>
</feature>
<feature type="domain" description="RCK C-terminal" evidence="8">
    <location>
        <begin position="310"/>
        <end position="394"/>
    </location>
</feature>
<evidence type="ECO:0000256" key="3">
    <source>
        <dbReference type="ARBA" id="ARBA00022692"/>
    </source>
</evidence>
<keyword evidence="2" id="KW-0813">Transport</keyword>
<keyword evidence="3 7" id="KW-0812">Transmembrane</keyword>
<dbReference type="InterPro" id="IPR051679">
    <property type="entry name" value="DASS-Related_Transporters"/>
</dbReference>
<feature type="transmembrane region" description="Helical" evidence="7">
    <location>
        <begin position="6"/>
        <end position="37"/>
    </location>
</feature>
<dbReference type="InterPro" id="IPR004680">
    <property type="entry name" value="Cit_transptr-like_dom"/>
</dbReference>
<dbReference type="PANTHER" id="PTHR43652">
    <property type="entry name" value="BASIC AMINO ACID ANTIPORTER YFCC-RELATED"/>
    <property type="match status" value="1"/>
</dbReference>
<dbReference type="AlphaFoldDB" id="A0A3B1BX75"/>
<dbReference type="PANTHER" id="PTHR43652:SF2">
    <property type="entry name" value="BASIC AMINO ACID ANTIPORTER YFCC-RELATED"/>
    <property type="match status" value="1"/>
</dbReference>
<evidence type="ECO:0000256" key="5">
    <source>
        <dbReference type="ARBA" id="ARBA00022989"/>
    </source>
</evidence>
<organism evidence="9">
    <name type="scientific">hydrothermal vent metagenome</name>
    <dbReference type="NCBI Taxonomy" id="652676"/>
    <lineage>
        <taxon>unclassified sequences</taxon>
        <taxon>metagenomes</taxon>
        <taxon>ecological metagenomes</taxon>
    </lineage>
</organism>
<gene>
    <name evidence="9" type="ORF">MNBD_NITROSPINAE03-1982</name>
</gene>
<dbReference type="Pfam" id="PF03600">
    <property type="entry name" value="CitMHS"/>
    <property type="match status" value="1"/>
</dbReference>
<feature type="transmembrane region" description="Helical" evidence="7">
    <location>
        <begin position="467"/>
        <end position="491"/>
    </location>
</feature>
<evidence type="ECO:0000256" key="6">
    <source>
        <dbReference type="ARBA" id="ARBA00023136"/>
    </source>
</evidence>